<feature type="domain" description="MGS-like" evidence="10">
    <location>
        <begin position="444"/>
        <end position="591"/>
    </location>
</feature>
<organism evidence="11 12">
    <name type="scientific">Candidatus Woykebacteria bacterium RBG_13_40_7b</name>
    <dbReference type="NCBI Taxonomy" id="1802594"/>
    <lineage>
        <taxon>Bacteria</taxon>
        <taxon>Candidatus Woykeibacteriota</taxon>
    </lineage>
</organism>
<dbReference type="Gene3D" id="3.40.50.20">
    <property type="match status" value="1"/>
</dbReference>
<dbReference type="InterPro" id="IPR036897">
    <property type="entry name" value="CarbamoylP_synth_lsu_oligo_sf"/>
</dbReference>
<dbReference type="SMART" id="SM01096">
    <property type="entry name" value="CPSase_L_D3"/>
    <property type="match status" value="1"/>
</dbReference>
<evidence type="ECO:0000256" key="1">
    <source>
        <dbReference type="ARBA" id="ARBA00009799"/>
    </source>
</evidence>
<proteinExistence type="inferred from homology"/>
<evidence type="ECO:0000256" key="4">
    <source>
        <dbReference type="ARBA" id="ARBA00022741"/>
    </source>
</evidence>
<dbReference type="GO" id="GO:0004087">
    <property type="term" value="F:carbamoyl-phosphate synthase (ammonia) activity"/>
    <property type="evidence" value="ECO:0007669"/>
    <property type="project" value="UniProtKB-EC"/>
</dbReference>
<dbReference type="PRINTS" id="PR00098">
    <property type="entry name" value="CPSASE"/>
</dbReference>
<evidence type="ECO:0000256" key="8">
    <source>
        <dbReference type="PROSITE-ProRule" id="PRU00409"/>
    </source>
</evidence>
<evidence type="ECO:0000256" key="7">
    <source>
        <dbReference type="ARBA" id="ARBA00047359"/>
    </source>
</evidence>
<dbReference type="PANTHER" id="PTHR11405">
    <property type="entry name" value="CARBAMOYLTRANSFERASE FAMILY MEMBER"/>
    <property type="match status" value="1"/>
</dbReference>
<keyword evidence="4 8" id="KW-0547">Nucleotide-binding</keyword>
<dbReference type="SUPFAM" id="SSF52440">
    <property type="entry name" value="PreATP-grasp domain"/>
    <property type="match status" value="1"/>
</dbReference>
<sequence length="591" mass="66664">MEAKQLGFSDKQIARVIRSDEISIRKLRYEYQILPKVKLIDTLAAEYPAKTNYCYLTYNGEEDEIPKKKLKKALLLGSGPYRIGSSVEFDWCCVTTAETLRKRGWETVLINCNPETVSTDYDSSDRLYFEELTFETVADIYEKERPEGVILSMGGQIPNNLALALHKSGSNVFGTQPEHIDRAEDRNKFSGLLDKLKIDQPVWQELKSIQSASKFATHIGYPVLVRPSYVLSGAAMDVAYDEKELKKYLKVAAKVSQEHPVVISKFVEGAKEVEIDAVAKEGRLVIYAISEHIENAGVHSGDASVVLPAQRLYLETVRKVLSISKKIARSLKISGPFNIQFLAEDNDVRVIECNLRASRSFPFVSKVTGYNFAEIATYTMLGEDIKGKFETTNLNYVGVKVPQFSFQRIFGADPILRVEMSSTGEVACLGENVYEAYLKALLSTGLELPKKSIFLSLGGEENKFKFIDSARKLKGLGLKIYATDKTAQFLNKLGIKCLRLYKLHEARSPNLLDFLKDKKIDLVINITDPHIRREIDDDYKIRRAAVDWGVSLFTNLQAADLFIESLERGVPLSSEPWEYYLGNEKLSLKSY</sequence>
<dbReference type="InterPro" id="IPR016185">
    <property type="entry name" value="PreATP-grasp_dom_sf"/>
</dbReference>
<name>A0A1G1W8M2_9BACT</name>
<dbReference type="Gene3D" id="3.30.1490.20">
    <property type="entry name" value="ATP-grasp fold, A domain"/>
    <property type="match status" value="1"/>
</dbReference>
<dbReference type="InterPro" id="IPR005480">
    <property type="entry name" value="CPSase_lsu_oligo"/>
</dbReference>
<dbReference type="FunFam" id="3.30.470.20:FF:000051">
    <property type="entry name" value="Carbamoyl phosphate synthetase II"/>
    <property type="match status" value="1"/>
</dbReference>
<dbReference type="GO" id="GO:0046872">
    <property type="term" value="F:metal ion binding"/>
    <property type="evidence" value="ECO:0007669"/>
    <property type="project" value="InterPro"/>
</dbReference>
<evidence type="ECO:0000259" key="9">
    <source>
        <dbReference type="PROSITE" id="PS50975"/>
    </source>
</evidence>
<dbReference type="Gene3D" id="3.40.50.1380">
    <property type="entry name" value="Methylglyoxal synthase-like domain"/>
    <property type="match status" value="1"/>
</dbReference>
<dbReference type="PANTHER" id="PTHR11405:SF53">
    <property type="entry name" value="CARBAMOYL-PHOSPHATE SYNTHASE [AMMONIA], MITOCHONDRIAL"/>
    <property type="match status" value="1"/>
</dbReference>
<accession>A0A1G1W8M2</accession>
<dbReference type="Pfam" id="PF02142">
    <property type="entry name" value="MGS"/>
    <property type="match status" value="1"/>
</dbReference>
<dbReference type="FunFam" id="3.30.1490.20:FF:000001">
    <property type="entry name" value="Carbamoyl-phosphate synthase large chain"/>
    <property type="match status" value="1"/>
</dbReference>
<dbReference type="FunFam" id="3.40.50.20:FF:000002">
    <property type="entry name" value="Carbamoyl-phosphate synthase large chain"/>
    <property type="match status" value="1"/>
</dbReference>
<dbReference type="Pfam" id="PF25596">
    <property type="entry name" value="CPSase_L_D1"/>
    <property type="match status" value="1"/>
</dbReference>
<evidence type="ECO:0000256" key="3">
    <source>
        <dbReference type="ARBA" id="ARBA00022737"/>
    </source>
</evidence>
<dbReference type="SUPFAM" id="SSF56059">
    <property type="entry name" value="Glutathione synthetase ATP-binding domain-like"/>
    <property type="match status" value="1"/>
</dbReference>
<feature type="domain" description="ATP-grasp" evidence="9">
    <location>
        <begin position="190"/>
        <end position="381"/>
    </location>
</feature>
<dbReference type="SMART" id="SM00851">
    <property type="entry name" value="MGS"/>
    <property type="match status" value="1"/>
</dbReference>
<dbReference type="SUPFAM" id="SSF52335">
    <property type="entry name" value="Methylglyoxal synthase-like"/>
    <property type="match status" value="1"/>
</dbReference>
<dbReference type="GO" id="GO:0006541">
    <property type="term" value="P:glutamine metabolic process"/>
    <property type="evidence" value="ECO:0007669"/>
    <property type="project" value="TreeGrafter"/>
</dbReference>
<comment type="similarity">
    <text evidence="1">Belongs to the CarB family.</text>
</comment>
<dbReference type="SUPFAM" id="SSF48108">
    <property type="entry name" value="Carbamoyl phosphate synthetase, large subunit connection domain"/>
    <property type="match status" value="1"/>
</dbReference>
<reference evidence="11 12" key="1">
    <citation type="journal article" date="2016" name="Nat. Commun.">
        <title>Thousands of microbial genomes shed light on interconnected biogeochemical processes in an aquifer system.</title>
        <authorList>
            <person name="Anantharaman K."/>
            <person name="Brown C.T."/>
            <person name="Hug L.A."/>
            <person name="Sharon I."/>
            <person name="Castelle C.J."/>
            <person name="Probst A.J."/>
            <person name="Thomas B.C."/>
            <person name="Singh A."/>
            <person name="Wilkins M.J."/>
            <person name="Karaoz U."/>
            <person name="Brodie E.L."/>
            <person name="Williams K.H."/>
            <person name="Hubbard S.S."/>
            <person name="Banfield J.F."/>
        </authorList>
    </citation>
    <scope>NUCLEOTIDE SEQUENCE [LARGE SCALE GENOMIC DNA]</scope>
</reference>
<dbReference type="Gene3D" id="1.10.1030.10">
    <property type="entry name" value="Carbamoyl-phosphate synthetase, large subunit oligomerisation domain"/>
    <property type="match status" value="1"/>
</dbReference>
<evidence type="ECO:0000313" key="12">
    <source>
        <dbReference type="Proteomes" id="UP000177103"/>
    </source>
</evidence>
<dbReference type="InterPro" id="IPR005483">
    <property type="entry name" value="CPSase_dom"/>
</dbReference>
<dbReference type="InterPro" id="IPR058047">
    <property type="entry name" value="CPSase_preATP-grasp"/>
</dbReference>
<evidence type="ECO:0000256" key="2">
    <source>
        <dbReference type="ARBA" id="ARBA00022598"/>
    </source>
</evidence>
<dbReference type="GO" id="GO:0005737">
    <property type="term" value="C:cytoplasm"/>
    <property type="evidence" value="ECO:0007669"/>
    <property type="project" value="TreeGrafter"/>
</dbReference>
<evidence type="ECO:0000259" key="10">
    <source>
        <dbReference type="PROSITE" id="PS51855"/>
    </source>
</evidence>
<dbReference type="InterPro" id="IPR011607">
    <property type="entry name" value="MGS-like_dom"/>
</dbReference>
<dbReference type="GO" id="GO:0005524">
    <property type="term" value="F:ATP binding"/>
    <property type="evidence" value="ECO:0007669"/>
    <property type="project" value="UniProtKB-UniRule"/>
</dbReference>
<keyword evidence="5 8" id="KW-0067">ATP-binding</keyword>
<dbReference type="InterPro" id="IPR011761">
    <property type="entry name" value="ATP-grasp"/>
</dbReference>
<dbReference type="Pfam" id="PF02786">
    <property type="entry name" value="CPSase_L_D2"/>
    <property type="match status" value="1"/>
</dbReference>
<dbReference type="InterPro" id="IPR036914">
    <property type="entry name" value="MGS-like_dom_sf"/>
</dbReference>
<dbReference type="PROSITE" id="PS00866">
    <property type="entry name" value="CPSASE_1"/>
    <property type="match status" value="1"/>
</dbReference>
<dbReference type="GO" id="GO:0004088">
    <property type="term" value="F:carbamoyl-phosphate synthase (glutamine-hydrolyzing) activity"/>
    <property type="evidence" value="ECO:0007669"/>
    <property type="project" value="TreeGrafter"/>
</dbReference>
<dbReference type="EMBL" id="MHCQ01000035">
    <property type="protein sequence ID" value="OGY23920.1"/>
    <property type="molecule type" value="Genomic_DNA"/>
</dbReference>
<dbReference type="PROSITE" id="PS50975">
    <property type="entry name" value="ATP_GRASP"/>
    <property type="match status" value="1"/>
</dbReference>
<keyword evidence="2" id="KW-0436">Ligase</keyword>
<gene>
    <name evidence="11" type="ORF">A2Y57_04265</name>
</gene>
<dbReference type="InterPro" id="IPR013815">
    <property type="entry name" value="ATP_grasp_subdomain_1"/>
</dbReference>
<dbReference type="Proteomes" id="UP000177103">
    <property type="component" value="Unassembled WGS sequence"/>
</dbReference>
<dbReference type="PROSITE" id="PS00867">
    <property type="entry name" value="CPSASE_2"/>
    <property type="match status" value="1"/>
</dbReference>
<comment type="catalytic activity">
    <reaction evidence="7">
        <text>hydrogencarbonate + NH4(+) + 2 ATP = carbamoyl phosphate + 2 ADP + phosphate + 2 H(+)</text>
        <dbReference type="Rhea" id="RHEA:18029"/>
        <dbReference type="ChEBI" id="CHEBI:15378"/>
        <dbReference type="ChEBI" id="CHEBI:17544"/>
        <dbReference type="ChEBI" id="CHEBI:28938"/>
        <dbReference type="ChEBI" id="CHEBI:30616"/>
        <dbReference type="ChEBI" id="CHEBI:43474"/>
        <dbReference type="ChEBI" id="CHEBI:58228"/>
        <dbReference type="ChEBI" id="CHEBI:456216"/>
        <dbReference type="EC" id="6.3.4.16"/>
    </reaction>
</comment>
<comment type="caution">
    <text evidence="11">The sequence shown here is derived from an EMBL/GenBank/DDBJ whole genome shotgun (WGS) entry which is preliminary data.</text>
</comment>
<keyword evidence="3" id="KW-0677">Repeat</keyword>
<dbReference type="AlphaFoldDB" id="A0A1G1W8M2"/>
<dbReference type="EC" id="6.3.4.16" evidence="6"/>
<dbReference type="PROSITE" id="PS51855">
    <property type="entry name" value="MGS"/>
    <property type="match status" value="1"/>
</dbReference>
<dbReference type="InterPro" id="IPR005479">
    <property type="entry name" value="CPAse_ATP-bd"/>
</dbReference>
<evidence type="ECO:0000256" key="5">
    <source>
        <dbReference type="ARBA" id="ARBA00022840"/>
    </source>
</evidence>
<dbReference type="Gene3D" id="3.30.470.20">
    <property type="entry name" value="ATP-grasp fold, B domain"/>
    <property type="match status" value="1"/>
</dbReference>
<evidence type="ECO:0000256" key="6">
    <source>
        <dbReference type="ARBA" id="ARBA00044063"/>
    </source>
</evidence>
<dbReference type="NCBIfam" id="NF003671">
    <property type="entry name" value="PRK05294.1"/>
    <property type="match status" value="1"/>
</dbReference>
<evidence type="ECO:0000313" key="11">
    <source>
        <dbReference type="EMBL" id="OGY23920.1"/>
    </source>
</evidence>
<protein>
    <recommendedName>
        <fullName evidence="6">carbamoyl-phosphate synthase (ammonia)</fullName>
        <ecNumber evidence="6">6.3.4.16</ecNumber>
    </recommendedName>
</protein>